<evidence type="ECO:0000256" key="7">
    <source>
        <dbReference type="PIRSR" id="PIRSR000216-1"/>
    </source>
</evidence>
<keyword evidence="4 7" id="KW-0408">Iron</keyword>
<feature type="binding site" evidence="7">
    <location>
        <position position="94"/>
    </location>
    <ligand>
        <name>[2Fe-2S] cluster</name>
        <dbReference type="ChEBI" id="CHEBI:190135"/>
    </ligand>
</feature>
<feature type="binding site" evidence="7">
    <location>
        <position position="135"/>
    </location>
    <ligand>
        <name>[2Fe-2S] cluster</name>
        <dbReference type="ChEBI" id="CHEBI:190135"/>
    </ligand>
</feature>
<dbReference type="AlphaFoldDB" id="A0A140KZL6"/>
<dbReference type="InterPro" id="IPR036249">
    <property type="entry name" value="Thioredoxin-like_sf"/>
</dbReference>
<dbReference type="InterPro" id="IPR042128">
    <property type="entry name" value="NuoE_dom"/>
</dbReference>
<dbReference type="PATRIC" id="fig|520762.4.peg.3207"/>
<dbReference type="Proteomes" id="UP000070456">
    <property type="component" value="Unassembled WGS sequence"/>
</dbReference>
<evidence type="ECO:0000256" key="2">
    <source>
        <dbReference type="ARBA" id="ARBA00022714"/>
    </source>
</evidence>
<dbReference type="NCBIfam" id="NF005722">
    <property type="entry name" value="PRK07539.1-2"/>
    <property type="match status" value="1"/>
</dbReference>
<dbReference type="InterPro" id="IPR041921">
    <property type="entry name" value="NuoE_N"/>
</dbReference>
<evidence type="ECO:0000256" key="1">
    <source>
        <dbReference type="ARBA" id="ARBA00010643"/>
    </source>
</evidence>
<keyword evidence="9" id="KW-1185">Reference proteome</keyword>
<evidence type="ECO:0000256" key="6">
    <source>
        <dbReference type="ARBA" id="ARBA00034078"/>
    </source>
</evidence>
<protein>
    <submittedName>
        <fullName evidence="8">NADP-reducing hydrogenase subunit HndA</fullName>
        <ecNumber evidence="8">1.12.1.3</ecNumber>
    </submittedName>
</protein>
<organism evidence="8 9">
    <name type="scientific">Thermotalea metallivorans</name>
    <dbReference type="NCBI Taxonomy" id="520762"/>
    <lineage>
        <taxon>Bacteria</taxon>
        <taxon>Bacillati</taxon>
        <taxon>Bacillota</taxon>
        <taxon>Clostridia</taxon>
        <taxon>Peptostreptococcales</taxon>
        <taxon>Thermotaleaceae</taxon>
        <taxon>Thermotalea</taxon>
    </lineage>
</organism>
<keyword evidence="3 7" id="KW-0479">Metal-binding</keyword>
<dbReference type="CDD" id="cd03064">
    <property type="entry name" value="TRX_Fd_NuoE"/>
    <property type="match status" value="1"/>
</dbReference>
<dbReference type="EMBL" id="LOEE01000078">
    <property type="protein sequence ID" value="KXG73741.1"/>
    <property type="molecule type" value="Genomic_DNA"/>
</dbReference>
<gene>
    <name evidence="8" type="primary">hndA_3</name>
    <name evidence="8" type="ORF">AN619_29060</name>
</gene>
<dbReference type="PANTHER" id="PTHR43342">
    <property type="entry name" value="NADH-QUINONE OXIDOREDUCTASE, E SUBUNIT"/>
    <property type="match status" value="1"/>
</dbReference>
<keyword evidence="5 7" id="KW-0411">Iron-sulfur</keyword>
<comment type="cofactor">
    <cofactor evidence="7">
        <name>[2Fe-2S] cluster</name>
        <dbReference type="ChEBI" id="CHEBI:190135"/>
    </cofactor>
    <text evidence="7">Binds 1 [2Fe-2S] cluster.</text>
</comment>
<dbReference type="PIRSF" id="PIRSF000216">
    <property type="entry name" value="NADH_DH_24kDa"/>
    <property type="match status" value="1"/>
</dbReference>
<reference evidence="8 9" key="1">
    <citation type="submission" date="2015-12" db="EMBL/GenBank/DDBJ databases">
        <title>Draft genome sequence of the thermoanaerobe Thermotalea metallivorans, an isolate from the runoff channel of the Great Artesian Basin, Australia.</title>
        <authorList>
            <person name="Patel B.K."/>
        </authorList>
    </citation>
    <scope>NUCLEOTIDE SEQUENCE [LARGE SCALE GENOMIC DNA]</scope>
    <source>
        <strain evidence="8 9">B2-1</strain>
    </source>
</reference>
<dbReference type="PANTHER" id="PTHR43342:SF2">
    <property type="entry name" value="POTENTIAL NAD-REDUCING HYDROGENASE SUBUNIT"/>
    <property type="match status" value="1"/>
</dbReference>
<evidence type="ECO:0000256" key="5">
    <source>
        <dbReference type="ARBA" id="ARBA00023014"/>
    </source>
</evidence>
<dbReference type="GO" id="GO:0046872">
    <property type="term" value="F:metal ion binding"/>
    <property type="evidence" value="ECO:0007669"/>
    <property type="project" value="UniProtKB-KW"/>
</dbReference>
<dbReference type="EC" id="1.12.1.3" evidence="8"/>
<dbReference type="GO" id="GO:0051537">
    <property type="term" value="F:2 iron, 2 sulfur cluster binding"/>
    <property type="evidence" value="ECO:0007669"/>
    <property type="project" value="UniProtKB-KW"/>
</dbReference>
<proteinExistence type="inferred from homology"/>
<dbReference type="Gene3D" id="1.10.10.1590">
    <property type="entry name" value="NADH-quinone oxidoreductase subunit E"/>
    <property type="match status" value="1"/>
</dbReference>
<dbReference type="Pfam" id="PF01257">
    <property type="entry name" value="2Fe-2S_thioredx"/>
    <property type="match status" value="1"/>
</dbReference>
<comment type="similarity">
    <text evidence="1">Belongs to the complex I 24 kDa subunit family.</text>
</comment>
<evidence type="ECO:0000256" key="3">
    <source>
        <dbReference type="ARBA" id="ARBA00022723"/>
    </source>
</evidence>
<evidence type="ECO:0000313" key="9">
    <source>
        <dbReference type="Proteomes" id="UP000070456"/>
    </source>
</evidence>
<dbReference type="OrthoDB" id="9807941at2"/>
<sequence length="172" mass="19398">MSKARPKVQTMDRQTLPKEKYDALEEYIDGLETKEDSLIQVLHKAQEIFGYLPREVQLFIARKLDASGAEVSGVVSFYSYFTTKPKGKHTINVCMGTACFVKGADKLFHKLQEKLGIKTGETTKDQLFTLKDVRCIGACGLAPVLMIDDKVFGRVQESELDGILDQYRTREV</sequence>
<comment type="caution">
    <text evidence="8">The sequence shown here is derived from an EMBL/GenBank/DDBJ whole genome shotgun (WGS) entry which is preliminary data.</text>
</comment>
<dbReference type="InterPro" id="IPR028431">
    <property type="entry name" value="NADP_DH_HndA-like"/>
</dbReference>
<evidence type="ECO:0000313" key="8">
    <source>
        <dbReference type="EMBL" id="KXG73741.1"/>
    </source>
</evidence>
<dbReference type="InterPro" id="IPR002023">
    <property type="entry name" value="NuoE-like"/>
</dbReference>
<comment type="cofactor">
    <cofactor evidence="6">
        <name>[2Fe-2S] cluster</name>
        <dbReference type="ChEBI" id="CHEBI:190135"/>
    </cofactor>
</comment>
<dbReference type="GO" id="GO:0050583">
    <property type="term" value="F:hydrogen dehydrogenase (NADP+) activity"/>
    <property type="evidence" value="ECO:0007669"/>
    <property type="project" value="UniProtKB-EC"/>
</dbReference>
<name>A0A140KZL6_9FIRM</name>
<dbReference type="FunFam" id="3.40.30.10:FF:000015">
    <property type="entry name" value="NADH-quinone oxidoreductase subunit E"/>
    <property type="match status" value="1"/>
</dbReference>
<feature type="binding site" evidence="7">
    <location>
        <position position="139"/>
    </location>
    <ligand>
        <name>[2Fe-2S] cluster</name>
        <dbReference type="ChEBI" id="CHEBI:190135"/>
    </ligand>
</feature>
<keyword evidence="2 7" id="KW-0001">2Fe-2S</keyword>
<dbReference type="STRING" id="520762.AN619_29060"/>
<dbReference type="SUPFAM" id="SSF52833">
    <property type="entry name" value="Thioredoxin-like"/>
    <property type="match status" value="1"/>
</dbReference>
<keyword evidence="8" id="KW-0560">Oxidoreductase</keyword>
<evidence type="ECO:0000256" key="4">
    <source>
        <dbReference type="ARBA" id="ARBA00023004"/>
    </source>
</evidence>
<feature type="binding site" evidence="7">
    <location>
        <position position="99"/>
    </location>
    <ligand>
        <name>[2Fe-2S] cluster</name>
        <dbReference type="ChEBI" id="CHEBI:190135"/>
    </ligand>
</feature>
<dbReference type="RefSeq" id="WP_068557992.1">
    <property type="nucleotide sequence ID" value="NZ_LOEE01000078.1"/>
</dbReference>
<dbReference type="Gene3D" id="3.40.30.10">
    <property type="entry name" value="Glutaredoxin"/>
    <property type="match status" value="1"/>
</dbReference>
<accession>A0A140KZL6</accession>